<comment type="caution">
    <text evidence="2">The sequence shown here is derived from an EMBL/GenBank/DDBJ whole genome shotgun (WGS) entry which is preliminary data.</text>
</comment>
<organism evidence="2 3">
    <name type="scientific">Panicum virgatum</name>
    <name type="common">Blackwell switchgrass</name>
    <dbReference type="NCBI Taxonomy" id="38727"/>
    <lineage>
        <taxon>Eukaryota</taxon>
        <taxon>Viridiplantae</taxon>
        <taxon>Streptophyta</taxon>
        <taxon>Embryophyta</taxon>
        <taxon>Tracheophyta</taxon>
        <taxon>Spermatophyta</taxon>
        <taxon>Magnoliopsida</taxon>
        <taxon>Liliopsida</taxon>
        <taxon>Poales</taxon>
        <taxon>Poaceae</taxon>
        <taxon>PACMAD clade</taxon>
        <taxon>Panicoideae</taxon>
        <taxon>Panicodae</taxon>
        <taxon>Paniceae</taxon>
        <taxon>Panicinae</taxon>
        <taxon>Panicum</taxon>
        <taxon>Panicum sect. Hiantes</taxon>
    </lineage>
</organism>
<evidence type="ECO:0000313" key="3">
    <source>
        <dbReference type="Proteomes" id="UP000823388"/>
    </source>
</evidence>
<dbReference type="EMBL" id="CM029049">
    <property type="protein sequence ID" value="KAG2572957.1"/>
    <property type="molecule type" value="Genomic_DNA"/>
</dbReference>
<protein>
    <submittedName>
        <fullName evidence="2">Uncharacterized protein</fullName>
    </submittedName>
</protein>
<name>A0A8T0QCZ8_PANVG</name>
<dbReference type="EMBL" id="CM029049">
    <property type="protein sequence ID" value="KAG2572959.1"/>
    <property type="molecule type" value="Genomic_DNA"/>
</dbReference>
<dbReference type="AlphaFoldDB" id="A0A8T0QCZ8"/>
<feature type="region of interest" description="Disordered" evidence="1">
    <location>
        <begin position="1"/>
        <end position="38"/>
    </location>
</feature>
<feature type="compositionally biased region" description="Basic and acidic residues" evidence="1">
    <location>
        <begin position="27"/>
        <end position="38"/>
    </location>
</feature>
<evidence type="ECO:0000256" key="1">
    <source>
        <dbReference type="SAM" id="MobiDB-lite"/>
    </source>
</evidence>
<accession>A0A8T0QCZ8</accession>
<feature type="region of interest" description="Disordered" evidence="1">
    <location>
        <begin position="52"/>
        <end position="85"/>
    </location>
</feature>
<gene>
    <name evidence="2" type="ORF">PVAP13_7KG213210</name>
</gene>
<evidence type="ECO:0000313" key="2">
    <source>
        <dbReference type="EMBL" id="KAG2572957.1"/>
    </source>
</evidence>
<keyword evidence="3" id="KW-1185">Reference proteome</keyword>
<dbReference type="EMBL" id="CM029049">
    <property type="protein sequence ID" value="KAG2572958.1"/>
    <property type="molecule type" value="Genomic_DNA"/>
</dbReference>
<proteinExistence type="predicted"/>
<reference evidence="2 3" key="1">
    <citation type="submission" date="2020-05" db="EMBL/GenBank/DDBJ databases">
        <title>WGS assembly of Panicum virgatum.</title>
        <authorList>
            <person name="Lovell J.T."/>
            <person name="Jenkins J."/>
            <person name="Shu S."/>
            <person name="Juenger T.E."/>
            <person name="Schmutz J."/>
        </authorList>
    </citation>
    <scope>NUCLEOTIDE SEQUENCE [LARGE SCALE GENOMIC DNA]</scope>
    <source>
        <strain evidence="2">AP13</strain>
        <strain evidence="3">cv. AP13</strain>
    </source>
</reference>
<dbReference type="Proteomes" id="UP000823388">
    <property type="component" value="Chromosome 7K"/>
</dbReference>
<sequence length="152" mass="16811">MSGRVRGKTGSNRVLSERHVALAGKAETSHGERDARRGPCIRRADLPQPQRLGCALGPLGSPKPISMRAPTCHTTLPAHGSPRTAAPLTPSFAPPHRRWGIRLAASQWRIGLLRRRHPHPAPSRSSSTEVHAPFPLLLHPSRHRLRHWWIPA</sequence>